<gene>
    <name evidence="2" type="ORF">SAMN05444354_110249</name>
</gene>
<organism evidence="2 3">
    <name type="scientific">Stigmatella aurantiaca</name>
    <dbReference type="NCBI Taxonomy" id="41"/>
    <lineage>
        <taxon>Bacteria</taxon>
        <taxon>Pseudomonadati</taxon>
        <taxon>Myxococcota</taxon>
        <taxon>Myxococcia</taxon>
        <taxon>Myxococcales</taxon>
        <taxon>Cystobacterineae</taxon>
        <taxon>Archangiaceae</taxon>
        <taxon>Stigmatella</taxon>
    </lineage>
</organism>
<reference evidence="3" key="1">
    <citation type="submission" date="2016-10" db="EMBL/GenBank/DDBJ databases">
        <authorList>
            <person name="Varghese N."/>
            <person name="Submissions S."/>
        </authorList>
    </citation>
    <scope>NUCLEOTIDE SEQUENCE [LARGE SCALE GENOMIC DNA]</scope>
    <source>
        <strain evidence="3">DSM 17044</strain>
    </source>
</reference>
<evidence type="ECO:0008006" key="4">
    <source>
        <dbReference type="Google" id="ProtNLM"/>
    </source>
</evidence>
<dbReference type="Proteomes" id="UP000182719">
    <property type="component" value="Unassembled WGS sequence"/>
</dbReference>
<dbReference type="OrthoDB" id="5524534at2"/>
<evidence type="ECO:0000256" key="1">
    <source>
        <dbReference type="SAM" id="SignalP"/>
    </source>
</evidence>
<protein>
    <recommendedName>
        <fullName evidence="4">Lipoprotein</fullName>
    </recommendedName>
</protein>
<feature type="chain" id="PRO_5010371098" description="Lipoprotein" evidence="1">
    <location>
        <begin position="27"/>
        <end position="120"/>
    </location>
</feature>
<dbReference type="EMBL" id="FOAP01000010">
    <property type="protein sequence ID" value="SEM01844.1"/>
    <property type="molecule type" value="Genomic_DNA"/>
</dbReference>
<keyword evidence="1" id="KW-0732">Signal</keyword>
<sequence>MTCSSWNLWAVASAVALVLGCGPAEAPGEAAREGLAEQALTNTCHNTSASYTFTCATVNVYSTATGTTPIDTIHCGGASWSVTLLKACPTNGRFQVQYAKDFGGESGTGWVNRTVLAAAP</sequence>
<name>A0A1H7UYA7_STIAU</name>
<evidence type="ECO:0000313" key="3">
    <source>
        <dbReference type="Proteomes" id="UP000182719"/>
    </source>
</evidence>
<feature type="signal peptide" evidence="1">
    <location>
        <begin position="1"/>
        <end position="26"/>
    </location>
</feature>
<keyword evidence="3" id="KW-1185">Reference proteome</keyword>
<evidence type="ECO:0000313" key="2">
    <source>
        <dbReference type="EMBL" id="SEM01844.1"/>
    </source>
</evidence>
<dbReference type="AlphaFoldDB" id="A0A1H7UYA7"/>
<proteinExistence type="predicted"/>
<dbReference type="RefSeq" id="WP_075008201.1">
    <property type="nucleotide sequence ID" value="NZ_FOAP01000010.1"/>
</dbReference>
<accession>A0A1H7UYA7</accession>